<evidence type="ECO:0008006" key="2">
    <source>
        <dbReference type="Google" id="ProtNLM"/>
    </source>
</evidence>
<reference evidence="1" key="1">
    <citation type="journal article" date="2020" name="mSystems">
        <title>Genome- and Community-Level Interaction Insights into Carbon Utilization and Element Cycling Functions of Hydrothermarchaeota in Hydrothermal Sediment.</title>
        <authorList>
            <person name="Zhou Z."/>
            <person name="Liu Y."/>
            <person name="Xu W."/>
            <person name="Pan J."/>
            <person name="Luo Z.H."/>
            <person name="Li M."/>
        </authorList>
    </citation>
    <scope>NUCLEOTIDE SEQUENCE [LARGE SCALE GENOMIC DNA]</scope>
    <source>
        <strain evidence="1">HyVt-538</strain>
    </source>
</reference>
<name>A0A7V5NXM2_9PROT</name>
<sequence>GHVVVLKGEPGAIVDASTITPTDDRGILTIENADYILVEGLEFRNLKTPVAFSTPATPAGIIIRGSGSHIDILGNKIHGIEDNATCTQNDNYCGSAANGIGVYGTTPQGLQNITIKDNEVYDNILGASESLTINGNVSRFVVENNYVHDNNNIGIDVIGYETDICPSCTTARNRARNGIIRANRVENNSIAHFVPNPWYAGEDGNAAGIYVDGGHHILIERNFSSGNDLGIEIASEAPGGEASDVIVASNFFYNNFDIGIALGGYAANANAEGGGSIRRVKVINNSFYHNQGHSSEITMNYRIHDLRFVNNIIFGETAIGDSYEQAAANIQSSGLIFDNNLWWASQTIDTVPVADPHALVADPDFSDLAGASADINSGSVAIDSGRTETDITSWTDTFWAAQFTGATVPVHGSRDYDGNARKVGQVDIGATEQ</sequence>
<protein>
    <recommendedName>
        <fullName evidence="2">Right handed beta helix domain-containing protein</fullName>
    </recommendedName>
</protein>
<dbReference type="SMART" id="SM00710">
    <property type="entry name" value="PbH1"/>
    <property type="match status" value="7"/>
</dbReference>
<dbReference type="Proteomes" id="UP000885806">
    <property type="component" value="Unassembled WGS sequence"/>
</dbReference>
<organism evidence="1">
    <name type="scientific">Hellea balneolensis</name>
    <dbReference type="NCBI Taxonomy" id="287478"/>
    <lineage>
        <taxon>Bacteria</taxon>
        <taxon>Pseudomonadati</taxon>
        <taxon>Pseudomonadota</taxon>
        <taxon>Alphaproteobacteria</taxon>
        <taxon>Maricaulales</taxon>
        <taxon>Robiginitomaculaceae</taxon>
        <taxon>Hellea</taxon>
    </lineage>
</organism>
<dbReference type="Gene3D" id="2.160.20.10">
    <property type="entry name" value="Single-stranded right-handed beta-helix, Pectin lyase-like"/>
    <property type="match status" value="1"/>
</dbReference>
<dbReference type="EMBL" id="DROP01000291">
    <property type="protein sequence ID" value="HHI89168.1"/>
    <property type="molecule type" value="Genomic_DNA"/>
</dbReference>
<dbReference type="AlphaFoldDB" id="A0A7V5NXM2"/>
<comment type="caution">
    <text evidence="1">The sequence shown here is derived from an EMBL/GenBank/DDBJ whole genome shotgun (WGS) entry which is preliminary data.</text>
</comment>
<dbReference type="InterPro" id="IPR012334">
    <property type="entry name" value="Pectin_lyas_fold"/>
</dbReference>
<evidence type="ECO:0000313" key="1">
    <source>
        <dbReference type="EMBL" id="HHI89168.1"/>
    </source>
</evidence>
<dbReference type="InterPro" id="IPR011050">
    <property type="entry name" value="Pectin_lyase_fold/virulence"/>
</dbReference>
<dbReference type="InterPro" id="IPR006626">
    <property type="entry name" value="PbH1"/>
</dbReference>
<feature type="non-terminal residue" evidence="1">
    <location>
        <position position="1"/>
    </location>
</feature>
<proteinExistence type="predicted"/>
<accession>A0A7V5NXM2</accession>
<dbReference type="SUPFAM" id="SSF51126">
    <property type="entry name" value="Pectin lyase-like"/>
    <property type="match status" value="1"/>
</dbReference>
<gene>
    <name evidence="1" type="ORF">ENK01_04360</name>
</gene>